<dbReference type="EMBL" id="POWG01000019">
    <property type="protein sequence ID" value="PNQ97485.1"/>
    <property type="molecule type" value="Genomic_DNA"/>
</dbReference>
<dbReference type="GO" id="GO:0004175">
    <property type="term" value="F:endopeptidase activity"/>
    <property type="evidence" value="ECO:0007669"/>
    <property type="project" value="TreeGrafter"/>
</dbReference>
<dbReference type="PANTHER" id="PTHR30302:SF4">
    <property type="entry name" value="HYDROGENASE 3 MATURATION PROTEASE"/>
    <property type="match status" value="1"/>
</dbReference>
<reference evidence="1 3" key="1">
    <citation type="journal article" date="2014" name="Genome Announc.">
        <title>Complete Genome Sequence of the Model Rhizosphere Strain Azospirillum brasilense Az39, Successfully Applied in Agriculture.</title>
        <authorList>
            <person name="Rivera D."/>
            <person name="Revale S."/>
            <person name="Molina R."/>
            <person name="Gualpa J."/>
            <person name="Puente M."/>
            <person name="Maroniche G."/>
            <person name="Paris G."/>
            <person name="Baker D."/>
            <person name="Clavijo B."/>
            <person name="McLay K."/>
            <person name="Spaepen S."/>
            <person name="Perticari A."/>
            <person name="Vazquez M."/>
            <person name="Wisniewski-Dye F."/>
            <person name="Watkins C."/>
            <person name="Martinez-Abarca F."/>
            <person name="Vanderleyden J."/>
            <person name="Cassan F."/>
        </authorList>
    </citation>
    <scope>NUCLEOTIDE SEQUENCE [LARGE SCALE GENOMIC DNA]</scope>
    <source>
        <strain evidence="1 3">Az39</strain>
        <plasmid evidence="1">AbAZ39_p2</plasmid>
    </source>
</reference>
<geneLocation type="plasmid" evidence="2">
    <name>p10unnamed</name>
</geneLocation>
<reference evidence="2 4" key="2">
    <citation type="submission" date="2018-01" db="EMBL/GenBank/DDBJ databases">
        <title>Whole genome sequence of Azospirillum brasilense REC3 isolated from strawberry roots.</title>
        <authorList>
            <person name="Fontana C.A."/>
            <person name="Salazar S.M."/>
            <person name="Bassi D."/>
            <person name="Puglisi E."/>
            <person name="Lovaisa N.C."/>
            <person name="Toffoli L.M."/>
            <person name="Pedraza R."/>
            <person name="Cocconcelli P.S."/>
        </authorList>
    </citation>
    <scope>NUCLEOTIDE SEQUENCE [LARGE SCALE GENOMIC DNA]</scope>
    <source>
        <strain evidence="2 4">REC3</strain>
        <plasmid evidence="2">p10unnamed</plasmid>
    </source>
</reference>
<dbReference type="OrthoDB" id="1723372at2"/>
<keyword evidence="1" id="KW-0378">Hydrolase</keyword>
<proteinExistence type="predicted"/>
<dbReference type="Pfam" id="PF01750">
    <property type="entry name" value="HycI"/>
    <property type="match status" value="1"/>
</dbReference>
<dbReference type="PRINTS" id="PR00446">
    <property type="entry name" value="HYDRGNUPTAKE"/>
</dbReference>
<evidence type="ECO:0000313" key="2">
    <source>
        <dbReference type="EMBL" id="PNQ97485.1"/>
    </source>
</evidence>
<dbReference type="InterPro" id="IPR004420">
    <property type="entry name" value="Pept_A31_hyd_mat_HycI"/>
</dbReference>
<dbReference type="SUPFAM" id="SSF53163">
    <property type="entry name" value="HybD-like"/>
    <property type="match status" value="1"/>
</dbReference>
<dbReference type="NCBIfam" id="TIGR00072">
    <property type="entry name" value="hydrog_prot"/>
    <property type="match status" value="1"/>
</dbReference>
<dbReference type="Proteomes" id="UP000027186">
    <property type="component" value="Plasmid AbAZ39_p2"/>
</dbReference>
<dbReference type="PANTHER" id="PTHR30302">
    <property type="entry name" value="HYDROGENASE 1 MATURATION PROTEASE"/>
    <property type="match status" value="1"/>
</dbReference>
<evidence type="ECO:0000313" key="1">
    <source>
        <dbReference type="EMBL" id="AIB14842.1"/>
    </source>
</evidence>
<evidence type="ECO:0000313" key="4">
    <source>
        <dbReference type="Proteomes" id="UP000236268"/>
    </source>
</evidence>
<dbReference type="EMBL" id="CP007795">
    <property type="protein sequence ID" value="AIB14842.1"/>
    <property type="molecule type" value="Genomic_DNA"/>
</dbReference>
<dbReference type="InterPro" id="IPR000671">
    <property type="entry name" value="Peptidase_A31"/>
</dbReference>
<evidence type="ECO:0000313" key="3">
    <source>
        <dbReference type="Proteomes" id="UP000027186"/>
    </source>
</evidence>
<protein>
    <submittedName>
        <fullName evidence="1">Hydrogenase 3 maturation protease</fullName>
    </submittedName>
    <submittedName>
        <fullName evidence="2">Hydrogenase maturation peptidase HycI</fullName>
    </submittedName>
</protein>
<dbReference type="AlphaFoldDB" id="A0A2K1FY74"/>
<dbReference type="CDD" id="cd06067">
    <property type="entry name" value="H2MP_MemB-H2evol"/>
    <property type="match status" value="1"/>
</dbReference>
<gene>
    <name evidence="1" type="primary">hycI</name>
    <name evidence="1" type="ORF">ABAZ39_23405</name>
    <name evidence="2" type="ORF">C1S70_18150</name>
</gene>
<keyword evidence="2" id="KW-0614">Plasmid</keyword>
<dbReference type="Proteomes" id="UP000236268">
    <property type="component" value="Unassembled WGS sequence"/>
</dbReference>
<dbReference type="GO" id="GO:0016485">
    <property type="term" value="P:protein processing"/>
    <property type="evidence" value="ECO:0007669"/>
    <property type="project" value="TreeGrafter"/>
</dbReference>
<name>A0A2K1FY74_9PROT</name>
<dbReference type="Gene3D" id="3.40.50.1450">
    <property type="entry name" value="HybD-like"/>
    <property type="match status" value="1"/>
</dbReference>
<dbReference type="RefSeq" id="WP_040136076.1">
    <property type="nucleotide sequence ID" value="NZ_CP007795.1"/>
</dbReference>
<dbReference type="InterPro" id="IPR023430">
    <property type="entry name" value="Pept_HybD-like_dom_sf"/>
</dbReference>
<keyword evidence="1" id="KW-0645">Protease</keyword>
<geneLocation type="plasmid" evidence="1 3">
    <name>AbAZ39_p2</name>
</geneLocation>
<accession>A0A060DPX3</accession>
<organism evidence="2 4">
    <name type="scientific">Azospirillum argentinense</name>
    <dbReference type="NCBI Taxonomy" id="2970906"/>
    <lineage>
        <taxon>Bacteria</taxon>
        <taxon>Pseudomonadati</taxon>
        <taxon>Pseudomonadota</taxon>
        <taxon>Alphaproteobacteria</taxon>
        <taxon>Rhodospirillales</taxon>
        <taxon>Azospirillaceae</taxon>
        <taxon>Azospirillum</taxon>
    </lineage>
</organism>
<dbReference type="GO" id="GO:0008047">
    <property type="term" value="F:enzyme activator activity"/>
    <property type="evidence" value="ECO:0007669"/>
    <property type="project" value="InterPro"/>
</dbReference>
<dbReference type="KEGG" id="abq:ABAZ39_23405"/>
<accession>A0A2K1FY74</accession>
<dbReference type="NCBIfam" id="TIGR00142">
    <property type="entry name" value="hycI"/>
    <property type="match status" value="1"/>
</dbReference>
<sequence>MTDVVFTVGNVLRGDDGAGPLLAQLLDEEPAPGWTVVDGEDVPENHTHHVRSLAPRRVLIVDAADMQLPPGAVRLIEQDSVAEQFMVTTHAIPLNFLIDSLRETVPEILFLGIQPEDTSFFAPVTSTVRHSVEAVHDRLVRGEGFEAYETVG</sequence>